<gene>
    <name evidence="1" type="ORF">U732_4283</name>
</gene>
<sequence>MKADIVVFNCKKCPEYISNNCDGKANNCMCKNCPRNLAQCIITKYCRETESIIEI</sequence>
<reference evidence="1 2" key="1">
    <citation type="journal article" date="2015" name="Infect. Genet. Evol.">
        <title>Genomic sequences of six botulinum neurotoxin-producing strains representing three clostridial species illustrate the mobility and diversity of botulinum neurotoxin genes.</title>
        <authorList>
            <person name="Smith T.J."/>
            <person name="Hill K.K."/>
            <person name="Xie G."/>
            <person name="Foley B.T."/>
            <person name="Williamson C.H."/>
            <person name="Foster J.T."/>
            <person name="Johnson S.L."/>
            <person name="Chertkov O."/>
            <person name="Teshima H."/>
            <person name="Gibbons H.S."/>
            <person name="Johnsky L.A."/>
            <person name="Karavis M.A."/>
            <person name="Smith L.A."/>
        </authorList>
    </citation>
    <scope>NUCLEOTIDE SEQUENCE [LARGE SCALE GENOMIC DNA]</scope>
    <source>
        <strain evidence="1 2">CDC 2741</strain>
    </source>
</reference>
<keyword evidence="2" id="KW-1185">Reference proteome</keyword>
<evidence type="ECO:0000313" key="1">
    <source>
        <dbReference type="EMBL" id="KIE48455.1"/>
    </source>
</evidence>
<protein>
    <submittedName>
        <fullName evidence="1">Uncharacterized protein</fullName>
    </submittedName>
</protein>
<evidence type="ECO:0000313" key="2">
    <source>
        <dbReference type="Proteomes" id="UP000031366"/>
    </source>
</evidence>
<dbReference type="AlphaFoldDB" id="A0A0C1UMJ8"/>
<accession>A0A0C1UMJ8</accession>
<organism evidence="1 2">
    <name type="scientific">Clostridium argentinense CDC 2741</name>
    <dbReference type="NCBI Taxonomy" id="1418104"/>
    <lineage>
        <taxon>Bacteria</taxon>
        <taxon>Bacillati</taxon>
        <taxon>Bacillota</taxon>
        <taxon>Clostridia</taxon>
        <taxon>Eubacteriales</taxon>
        <taxon>Clostridiaceae</taxon>
        <taxon>Clostridium</taxon>
    </lineage>
</organism>
<comment type="caution">
    <text evidence="1">The sequence shown here is derived from an EMBL/GenBank/DDBJ whole genome shotgun (WGS) entry which is preliminary data.</text>
</comment>
<dbReference type="Proteomes" id="UP000031366">
    <property type="component" value="Unassembled WGS sequence"/>
</dbReference>
<dbReference type="RefSeq" id="WP_039629747.1">
    <property type="nucleotide sequence ID" value="NZ_AYSO01000008.1"/>
</dbReference>
<dbReference type="EMBL" id="AYSO01000008">
    <property type="protein sequence ID" value="KIE48455.1"/>
    <property type="molecule type" value="Genomic_DNA"/>
</dbReference>
<name>A0A0C1UMJ8_9CLOT</name>
<proteinExistence type="predicted"/>